<dbReference type="EMBL" id="LT598454">
    <property type="protein sequence ID" value="SCU85305.1"/>
    <property type="molecule type" value="Genomic_DNA"/>
</dbReference>
<sequence length="230" mass="25847">MFGLPIRVIPQVRVCSNLLQNVRCLTTQARVTVKPVQSRKTFLIDFYKDMMEKNPVVLFAHHNNLLKQENAHFRGQIQQLGGKMVVLRNQLFQVYLRNSHLPDPCAPSGRHKQNRKHPLLPLFKGPTAAITFSETEPDKMAKLLKMLEKSSDKMFVVGAKVDGQVLEMPQVHEFKKLPSKSALQGQLLGLLSVLSGAGLVRTLEAGSHSLYLTLQSHHDNISPDKEPKSD</sequence>
<dbReference type="InterPro" id="IPR001790">
    <property type="entry name" value="Ribosomal_uL10"/>
</dbReference>
<evidence type="ECO:0000313" key="5">
    <source>
        <dbReference type="Proteomes" id="UP000190274"/>
    </source>
</evidence>
<dbReference type="GO" id="GO:0003735">
    <property type="term" value="F:structural constituent of ribosome"/>
    <property type="evidence" value="ECO:0007669"/>
    <property type="project" value="EnsemblFungi"/>
</dbReference>
<dbReference type="Pfam" id="PF00466">
    <property type="entry name" value="Ribosomal_L10"/>
    <property type="match status" value="1"/>
</dbReference>
<comment type="similarity">
    <text evidence="1">Belongs to the universal ribosomal protein uL10 family.</text>
</comment>
<name>A0A1G4J6C7_9SACH</name>
<evidence type="ECO:0000256" key="1">
    <source>
        <dbReference type="ARBA" id="ARBA00008889"/>
    </source>
</evidence>
<evidence type="ECO:0000256" key="2">
    <source>
        <dbReference type="ARBA" id="ARBA00022980"/>
    </source>
</evidence>
<evidence type="ECO:0000256" key="3">
    <source>
        <dbReference type="ARBA" id="ARBA00023274"/>
    </source>
</evidence>
<keyword evidence="5" id="KW-1185">Reference proteome</keyword>
<dbReference type="PANTHER" id="PTHR11560">
    <property type="entry name" value="39S RIBOSOMAL PROTEIN L10, MITOCHONDRIAL"/>
    <property type="match status" value="1"/>
</dbReference>
<accession>A0A1G4J6C7</accession>
<gene>
    <name evidence="4" type="ORF">LADA_0D06766G</name>
</gene>
<dbReference type="CDD" id="cd05797">
    <property type="entry name" value="Ribosomal_L10"/>
    <property type="match status" value="1"/>
</dbReference>
<keyword evidence="3" id="KW-0687">Ribonucleoprotein</keyword>
<dbReference type="Proteomes" id="UP000190274">
    <property type="component" value="Chromosome D"/>
</dbReference>
<reference evidence="4 5" key="1">
    <citation type="submission" date="2016-03" db="EMBL/GenBank/DDBJ databases">
        <authorList>
            <person name="Devillers H."/>
        </authorList>
    </citation>
    <scope>NUCLEOTIDE SEQUENCE [LARGE SCALE GENOMIC DNA]</scope>
    <source>
        <strain evidence="4">CBS 10888</strain>
    </source>
</reference>
<evidence type="ECO:0000313" key="4">
    <source>
        <dbReference type="EMBL" id="SCU85305.1"/>
    </source>
</evidence>
<organism evidence="4 5">
    <name type="scientific">Lachancea dasiensis</name>
    <dbReference type="NCBI Taxonomy" id="1072105"/>
    <lineage>
        <taxon>Eukaryota</taxon>
        <taxon>Fungi</taxon>
        <taxon>Dikarya</taxon>
        <taxon>Ascomycota</taxon>
        <taxon>Saccharomycotina</taxon>
        <taxon>Saccharomycetes</taxon>
        <taxon>Saccharomycetales</taxon>
        <taxon>Saccharomycetaceae</taxon>
        <taxon>Lachancea</taxon>
    </lineage>
</organism>
<dbReference type="OrthoDB" id="360689at2759"/>
<dbReference type="AlphaFoldDB" id="A0A1G4J6C7"/>
<dbReference type="GO" id="GO:0005762">
    <property type="term" value="C:mitochondrial large ribosomal subunit"/>
    <property type="evidence" value="ECO:0007669"/>
    <property type="project" value="EnsemblFungi"/>
</dbReference>
<keyword evidence="2" id="KW-0689">Ribosomal protein</keyword>
<proteinExistence type="inferred from homology"/>
<dbReference type="STRING" id="1266660.A0A1G4J6C7"/>
<dbReference type="InterPro" id="IPR047865">
    <property type="entry name" value="Ribosomal_uL10_bac_type"/>
</dbReference>
<protein>
    <submittedName>
        <fullName evidence="4">LADA_0D06766g1_1</fullName>
    </submittedName>
</protein>
<dbReference type="InterPro" id="IPR043141">
    <property type="entry name" value="Ribosomal_uL10-like_sf"/>
</dbReference>
<dbReference type="SUPFAM" id="SSF160369">
    <property type="entry name" value="Ribosomal protein L10-like"/>
    <property type="match status" value="1"/>
</dbReference>
<dbReference type="Gene3D" id="3.30.70.1730">
    <property type="match status" value="1"/>
</dbReference>